<accession>A0A0S2K3U2</accession>
<dbReference type="Proteomes" id="UP000061457">
    <property type="component" value="Chromosome I"/>
</dbReference>
<feature type="transmembrane region" description="Helical" evidence="1">
    <location>
        <begin position="409"/>
        <end position="431"/>
    </location>
</feature>
<dbReference type="KEGG" id="pphe:PP2015_2396"/>
<dbReference type="Pfam" id="PF25607">
    <property type="entry name" value="DUF7939"/>
    <property type="match status" value="1"/>
</dbReference>
<dbReference type="AlphaFoldDB" id="A0A0S2K3U2"/>
<keyword evidence="2" id="KW-0732">Signal</keyword>
<dbReference type="OrthoDB" id="9805976at2"/>
<dbReference type="PATRIC" id="fig|161398.10.peg.2445"/>
<keyword evidence="5" id="KW-1185">Reference proteome</keyword>
<evidence type="ECO:0000313" key="5">
    <source>
        <dbReference type="Proteomes" id="UP000061457"/>
    </source>
</evidence>
<sequence length="543" mass="60436">MVTRFYIACVFLLFSTASVAFDKLTASVDRNPVLVGEYFTLTISADGRVSGQQPDTSALARQFVMGPINTGSSTRIINGQASSETTWQMQLMSRKAGDITIPAFTVSGKSSDPIKLKVVARSNDADEQKDIFIKTELKPSKLFVQQAGLYTVKLYLGKDLLDGQLSAPAMEDAQVTLLGKQKEDYEVVDGRRYMVISREYLLQPQKSGEYTIEPPIFNGQVRENYRRMSVSAMGKAETIDVQPVPETYNGAWLPSELVNLSEEFQPISDEVVVGTPITRTITLTALGVTKEQLPEIRLPEVDGFRSYPDESERNQLARDGRVISQLVSSYALVPQTPGTYTLPEVKLPWFNTVIKRVQYATLPARTLTVIADPNQTAPAIPNMTAPSQNQQAIEPTIVEVPVEKTLLDWGILISGYVLWIFTLIFVWLGFIGRKKPAIETQTNDTFKPRMSLSLLTQAAKANDKTRFYQLLSEFVTTELTTTSFSQWLKELDNAELKAEIVNLQAALYSEGTASANLEKIAKLISQIEKNQADQKRSSLQPLY</sequence>
<organism evidence="4 5">
    <name type="scientific">Pseudoalteromonas phenolica</name>
    <dbReference type="NCBI Taxonomy" id="161398"/>
    <lineage>
        <taxon>Bacteria</taxon>
        <taxon>Pseudomonadati</taxon>
        <taxon>Pseudomonadota</taxon>
        <taxon>Gammaproteobacteria</taxon>
        <taxon>Alteromonadales</taxon>
        <taxon>Pseudoalteromonadaceae</taxon>
        <taxon>Pseudoalteromonas</taxon>
    </lineage>
</organism>
<evidence type="ECO:0000313" key="4">
    <source>
        <dbReference type="EMBL" id="ALO42889.1"/>
    </source>
</evidence>
<dbReference type="EMBL" id="CP013187">
    <property type="protein sequence ID" value="ALO42889.1"/>
    <property type="molecule type" value="Genomic_DNA"/>
</dbReference>
<dbReference type="PANTHER" id="PTHR40940:SF1">
    <property type="entry name" value="PROTEIN BATD"/>
    <property type="match status" value="1"/>
</dbReference>
<name>A0A0S2K3U2_9GAMM</name>
<dbReference type="STRING" id="161398.PP2015_2396"/>
<dbReference type="InterPro" id="IPR025738">
    <property type="entry name" value="BatD"/>
</dbReference>
<dbReference type="Pfam" id="PF13584">
    <property type="entry name" value="BatD"/>
    <property type="match status" value="2"/>
</dbReference>
<feature type="domain" description="DUF7939" evidence="3">
    <location>
        <begin position="452"/>
        <end position="530"/>
    </location>
</feature>
<proteinExistence type="predicted"/>
<gene>
    <name evidence="4" type="ORF">PP2015_2396</name>
</gene>
<dbReference type="RefSeq" id="WP_058030589.1">
    <property type="nucleotide sequence ID" value="NZ_CP013187.1"/>
</dbReference>
<evidence type="ECO:0000256" key="1">
    <source>
        <dbReference type="SAM" id="Phobius"/>
    </source>
</evidence>
<reference evidence="4 5" key="1">
    <citation type="submission" date="2015-11" db="EMBL/GenBank/DDBJ databases">
        <authorList>
            <person name="Zhang Y."/>
            <person name="Guo Z."/>
        </authorList>
    </citation>
    <scope>NUCLEOTIDE SEQUENCE [LARGE SCALE GENOMIC DNA]</scope>
    <source>
        <strain evidence="4 5">KCTC 12086</strain>
    </source>
</reference>
<dbReference type="PANTHER" id="PTHR40940">
    <property type="entry name" value="PROTEIN BATD-RELATED"/>
    <property type="match status" value="1"/>
</dbReference>
<evidence type="ECO:0000256" key="2">
    <source>
        <dbReference type="SAM" id="SignalP"/>
    </source>
</evidence>
<feature type="chain" id="PRO_5006601062" evidence="2">
    <location>
        <begin position="21"/>
        <end position="543"/>
    </location>
</feature>
<keyword evidence="1" id="KW-0472">Membrane</keyword>
<keyword evidence="1" id="KW-1133">Transmembrane helix</keyword>
<protein>
    <submittedName>
        <fullName evidence="4">BatD</fullName>
    </submittedName>
</protein>
<evidence type="ECO:0000259" key="3">
    <source>
        <dbReference type="Pfam" id="PF25607"/>
    </source>
</evidence>
<feature type="signal peptide" evidence="2">
    <location>
        <begin position="1"/>
        <end position="20"/>
    </location>
</feature>
<keyword evidence="1" id="KW-0812">Transmembrane</keyword>
<dbReference type="InterPro" id="IPR057699">
    <property type="entry name" value="DUF7939"/>
</dbReference>